<dbReference type="RefSeq" id="WP_189562785.1">
    <property type="nucleotide sequence ID" value="NZ_BMXF01000001.1"/>
</dbReference>
<keyword evidence="2" id="KW-1185">Reference proteome</keyword>
<gene>
    <name evidence="1" type="ORF">GCM10007390_05140</name>
</gene>
<dbReference type="EMBL" id="BMXF01000001">
    <property type="protein sequence ID" value="GHB54982.1"/>
    <property type="molecule type" value="Genomic_DNA"/>
</dbReference>
<sequence length="82" mass="9838">MLTIKSMYNLRNVNPPIEFSKVTRIERAPDNHKNQNISILYFYGAQADGFDKIVRTWFYKSESDRETELRRLREQYSSLFLS</sequence>
<dbReference type="Proteomes" id="UP000598271">
    <property type="component" value="Unassembled WGS sequence"/>
</dbReference>
<organism evidence="1 2">
    <name type="scientific">Persicitalea jodogahamensis</name>
    <dbReference type="NCBI Taxonomy" id="402147"/>
    <lineage>
        <taxon>Bacteria</taxon>
        <taxon>Pseudomonadati</taxon>
        <taxon>Bacteroidota</taxon>
        <taxon>Cytophagia</taxon>
        <taxon>Cytophagales</taxon>
        <taxon>Spirosomataceae</taxon>
        <taxon>Persicitalea</taxon>
    </lineage>
</organism>
<name>A0A8J3G7D3_9BACT</name>
<evidence type="ECO:0000313" key="2">
    <source>
        <dbReference type="Proteomes" id="UP000598271"/>
    </source>
</evidence>
<dbReference type="AlphaFoldDB" id="A0A8J3G7D3"/>
<protein>
    <submittedName>
        <fullName evidence="1">Uncharacterized protein</fullName>
    </submittedName>
</protein>
<reference evidence="1 2" key="1">
    <citation type="journal article" date="2014" name="Int. J. Syst. Evol. Microbiol.">
        <title>Complete genome sequence of Corynebacterium casei LMG S-19264T (=DSM 44701T), isolated from a smear-ripened cheese.</title>
        <authorList>
            <consortium name="US DOE Joint Genome Institute (JGI-PGF)"/>
            <person name="Walter F."/>
            <person name="Albersmeier A."/>
            <person name="Kalinowski J."/>
            <person name="Ruckert C."/>
        </authorList>
    </citation>
    <scope>NUCLEOTIDE SEQUENCE [LARGE SCALE GENOMIC DNA]</scope>
    <source>
        <strain evidence="1 2">KCTC 12866</strain>
    </source>
</reference>
<accession>A0A8J3G7D3</accession>
<evidence type="ECO:0000313" key="1">
    <source>
        <dbReference type="EMBL" id="GHB54982.1"/>
    </source>
</evidence>
<comment type="caution">
    <text evidence="1">The sequence shown here is derived from an EMBL/GenBank/DDBJ whole genome shotgun (WGS) entry which is preliminary data.</text>
</comment>
<proteinExistence type="predicted"/>